<proteinExistence type="predicted"/>
<evidence type="ECO:0000313" key="7">
    <source>
        <dbReference type="Proteomes" id="UP001204798"/>
    </source>
</evidence>
<dbReference type="CDD" id="cd01044">
    <property type="entry name" value="Ferritin_CCC1_N"/>
    <property type="match status" value="1"/>
</dbReference>
<evidence type="ECO:0000256" key="4">
    <source>
        <dbReference type="ARBA" id="ARBA00023136"/>
    </source>
</evidence>
<dbReference type="Pfam" id="PF01988">
    <property type="entry name" value="VIT1"/>
    <property type="match status" value="1"/>
</dbReference>
<keyword evidence="2 5" id="KW-0812">Transmembrane</keyword>
<sequence length="299" mass="33255">MMLTREDRDAAFTFCVDEYTDHLIYSHLAAREKRNDFKELLQRMAEQEYRHYEFWKTVAGRDCNFTIPRWKLALITLSRIVFGLTFTIKLLELHEEKVIEAYRAFAHRLPPEMAARLEEILRDEEFHERSLVSELNEGVVRYIGFIALGLADAVVEITGVHAGFLGATTTTLVAGVAGLIVGVSAAISMAAAAYIQAKHESVKNPLPSALATGIAYLVAVVLLAAPYFFTHSNILAFVVSVALAFALVVAFTFYSSVINESNFKREAIESTVVLFATAAVSYIFGEFLGKIFGLQHLFG</sequence>
<comment type="caution">
    <text evidence="6">The sequence shown here is derived from an EMBL/GenBank/DDBJ whole genome shotgun (WGS) entry which is preliminary data.</text>
</comment>
<gene>
    <name evidence="6" type="ORF">M2350_001535</name>
</gene>
<keyword evidence="3 5" id="KW-1133">Transmembrane helix</keyword>
<name>A0ABT2EQG0_9BACT</name>
<dbReference type="InterPro" id="IPR008217">
    <property type="entry name" value="Ccc1_fam"/>
</dbReference>
<feature type="transmembrane region" description="Helical" evidence="5">
    <location>
        <begin position="234"/>
        <end position="255"/>
    </location>
</feature>
<dbReference type="EMBL" id="JANUCP010000002">
    <property type="protein sequence ID" value="MCS3919135.1"/>
    <property type="molecule type" value="Genomic_DNA"/>
</dbReference>
<accession>A0ABT2EQG0</accession>
<dbReference type="SUPFAM" id="SSF47240">
    <property type="entry name" value="Ferritin-like"/>
    <property type="match status" value="1"/>
</dbReference>
<dbReference type="Proteomes" id="UP001204798">
    <property type="component" value="Unassembled WGS sequence"/>
</dbReference>
<evidence type="ECO:0000256" key="2">
    <source>
        <dbReference type="ARBA" id="ARBA00022692"/>
    </source>
</evidence>
<feature type="transmembrane region" description="Helical" evidence="5">
    <location>
        <begin position="207"/>
        <end position="228"/>
    </location>
</feature>
<feature type="transmembrane region" description="Helical" evidence="5">
    <location>
        <begin position="172"/>
        <end position="195"/>
    </location>
</feature>
<protein>
    <submittedName>
        <fullName evidence="6">VIT1/CCC1 family predicted Fe2+/Mn2+ transporter</fullName>
    </submittedName>
</protein>
<dbReference type="InterPro" id="IPR009078">
    <property type="entry name" value="Ferritin-like_SF"/>
</dbReference>
<comment type="subcellular location">
    <subcellularLocation>
        <location evidence="1">Endomembrane system</location>
        <topology evidence="1">Multi-pass membrane protein</topology>
    </subcellularLocation>
</comment>
<organism evidence="6 7">
    <name type="scientific">Candidatus Fervidibacter sacchari</name>
    <dbReference type="NCBI Taxonomy" id="1448929"/>
    <lineage>
        <taxon>Bacteria</taxon>
        <taxon>Candidatus Fervidibacterota</taxon>
        <taxon>Candidatus Fervidibacter</taxon>
    </lineage>
</organism>
<keyword evidence="4 5" id="KW-0472">Membrane</keyword>
<feature type="transmembrane region" description="Helical" evidence="5">
    <location>
        <begin position="139"/>
        <end position="160"/>
    </location>
</feature>
<evidence type="ECO:0000256" key="3">
    <source>
        <dbReference type="ARBA" id="ARBA00022989"/>
    </source>
</evidence>
<keyword evidence="7" id="KW-1185">Reference proteome</keyword>
<dbReference type="InterPro" id="IPR039376">
    <property type="entry name" value="Ferritin_CCC1_N"/>
</dbReference>
<reference evidence="6 7" key="1">
    <citation type="submission" date="2022-08" db="EMBL/GenBank/DDBJ databases">
        <title>Bacterial and archaeal communities from various locations to study Microbial Dark Matter (Phase II).</title>
        <authorList>
            <person name="Stepanauskas R."/>
        </authorList>
    </citation>
    <scope>NUCLEOTIDE SEQUENCE [LARGE SCALE GENOMIC DNA]</scope>
    <source>
        <strain evidence="6 7">PD1</strain>
    </source>
</reference>
<dbReference type="RefSeq" id="WP_259095303.1">
    <property type="nucleotide sequence ID" value="NZ_CP130454.1"/>
</dbReference>
<evidence type="ECO:0000313" key="6">
    <source>
        <dbReference type="EMBL" id="MCS3919135.1"/>
    </source>
</evidence>
<evidence type="ECO:0000256" key="1">
    <source>
        <dbReference type="ARBA" id="ARBA00004127"/>
    </source>
</evidence>
<evidence type="ECO:0000256" key="5">
    <source>
        <dbReference type="SAM" id="Phobius"/>
    </source>
</evidence>
<feature type="transmembrane region" description="Helical" evidence="5">
    <location>
        <begin position="267"/>
        <end position="285"/>
    </location>
</feature>